<reference evidence="2" key="2">
    <citation type="journal article" date="2024" name="Plant">
        <title>Genomic evolution and insights into agronomic trait innovations of Sesamum species.</title>
        <authorList>
            <person name="Miao H."/>
            <person name="Wang L."/>
            <person name="Qu L."/>
            <person name="Liu H."/>
            <person name="Sun Y."/>
            <person name="Le M."/>
            <person name="Wang Q."/>
            <person name="Wei S."/>
            <person name="Zheng Y."/>
            <person name="Lin W."/>
            <person name="Duan Y."/>
            <person name="Cao H."/>
            <person name="Xiong S."/>
            <person name="Wang X."/>
            <person name="Wei L."/>
            <person name="Li C."/>
            <person name="Ma Q."/>
            <person name="Ju M."/>
            <person name="Zhao R."/>
            <person name="Li G."/>
            <person name="Mu C."/>
            <person name="Tian Q."/>
            <person name="Mei H."/>
            <person name="Zhang T."/>
            <person name="Gao T."/>
            <person name="Zhang H."/>
        </authorList>
    </citation>
    <scope>NUCLEOTIDE SEQUENCE</scope>
    <source>
        <strain evidence="2">KEN8</strain>
    </source>
</reference>
<sequence length="546" mass="60458">MESLLERMCIEAATESAAAVEKWRRQRRTLERMPSHLAEALLRHLLRRRLLFPSLLEVFKYSVEEIDLRGESCVDAEWMAYLGAFRYLRSIILADCNRINNSALWSITGMANLKEVDLSRCSKITDAGIRHLLSIPALEKLCISQTGVTADGVAGLASLTNLFMLDLGGLPVTDSALSSLQVLKKLKHLDLWGSEISNEGAVLLKTFPSLSSLNLAWTNVTNLPNLSSLAYLNMSNCTIHSLFEGEGHKACMEKLVLSGATITNVSEAFQYVETRANLRYLNLSSTKVTSEGIGALAGHVPNLEIVLLSGTPIDDTAVSYISVMPSLKAINLSKTNVKGLIHQESDVSDDVPTFAALQNLSHLERLDLEEIHIKDAALHPLTNLGRLSYLSLRSVSLTDASLYHVSSAPKLVYLGIRDAVLTDSGLNCFIPPPTLEVLDLRGCWLLTKDALLLFSHKHPQIEIRHELVETLDKRNFQYSSPSRVTTKNSQHKHKQDKSSTSPLRSDEIFLGTITKLHLHEFSSTVILPYTTSPLNYHNDDPILTTS</sequence>
<gene>
    <name evidence="2" type="ORF">Scaly_2387100</name>
</gene>
<reference evidence="2" key="1">
    <citation type="submission" date="2020-06" db="EMBL/GenBank/DDBJ databases">
        <authorList>
            <person name="Li T."/>
            <person name="Hu X."/>
            <person name="Zhang T."/>
            <person name="Song X."/>
            <person name="Zhang H."/>
            <person name="Dai N."/>
            <person name="Sheng W."/>
            <person name="Hou X."/>
            <person name="Wei L."/>
        </authorList>
    </citation>
    <scope>NUCLEOTIDE SEQUENCE</scope>
    <source>
        <strain evidence="2">KEN8</strain>
        <tissue evidence="2">Leaf</tissue>
    </source>
</reference>
<organism evidence="2">
    <name type="scientific">Sesamum calycinum</name>
    <dbReference type="NCBI Taxonomy" id="2727403"/>
    <lineage>
        <taxon>Eukaryota</taxon>
        <taxon>Viridiplantae</taxon>
        <taxon>Streptophyta</taxon>
        <taxon>Embryophyta</taxon>
        <taxon>Tracheophyta</taxon>
        <taxon>Spermatophyta</taxon>
        <taxon>Magnoliopsida</taxon>
        <taxon>eudicotyledons</taxon>
        <taxon>Gunneridae</taxon>
        <taxon>Pentapetalae</taxon>
        <taxon>asterids</taxon>
        <taxon>lamiids</taxon>
        <taxon>Lamiales</taxon>
        <taxon>Pedaliaceae</taxon>
        <taxon>Sesamum</taxon>
    </lineage>
</organism>
<dbReference type="PANTHER" id="PTHR12904">
    <property type="match status" value="1"/>
</dbReference>
<accession>A0AAW2LYE0</accession>
<dbReference type="InterPro" id="IPR006553">
    <property type="entry name" value="Leu-rich_rpt_Cys-con_subtyp"/>
</dbReference>
<dbReference type="InterPro" id="IPR001611">
    <property type="entry name" value="Leu-rich_rpt"/>
</dbReference>
<dbReference type="PROSITE" id="PS51450">
    <property type="entry name" value="LRR"/>
    <property type="match status" value="1"/>
</dbReference>
<dbReference type="Pfam" id="PF13516">
    <property type="entry name" value="LRR_6"/>
    <property type="match status" value="3"/>
</dbReference>
<protein>
    <submittedName>
        <fullName evidence="2">Uncharacterized protein</fullName>
    </submittedName>
</protein>
<dbReference type="Gene3D" id="3.80.10.10">
    <property type="entry name" value="Ribonuclease Inhibitor"/>
    <property type="match status" value="4"/>
</dbReference>
<dbReference type="PANTHER" id="PTHR12904:SF23">
    <property type="entry name" value="PROTEIN ZER-1 HOMOLOG"/>
    <property type="match status" value="1"/>
</dbReference>
<feature type="region of interest" description="Disordered" evidence="1">
    <location>
        <begin position="480"/>
        <end position="503"/>
    </location>
</feature>
<comment type="caution">
    <text evidence="2">The sequence shown here is derived from an EMBL/GenBank/DDBJ whole genome shotgun (WGS) entry which is preliminary data.</text>
</comment>
<name>A0AAW2LYE0_9LAMI</name>
<evidence type="ECO:0000313" key="2">
    <source>
        <dbReference type="EMBL" id="KAL0324200.1"/>
    </source>
</evidence>
<dbReference type="InterPro" id="IPR051341">
    <property type="entry name" value="Zyg-11_UBL_adapter"/>
</dbReference>
<evidence type="ECO:0000256" key="1">
    <source>
        <dbReference type="SAM" id="MobiDB-lite"/>
    </source>
</evidence>
<dbReference type="EMBL" id="JACGWM010000015">
    <property type="protein sequence ID" value="KAL0324200.1"/>
    <property type="molecule type" value="Genomic_DNA"/>
</dbReference>
<proteinExistence type="predicted"/>
<dbReference type="SMART" id="SM00367">
    <property type="entry name" value="LRR_CC"/>
    <property type="match status" value="5"/>
</dbReference>
<dbReference type="AlphaFoldDB" id="A0AAW2LYE0"/>
<dbReference type="InterPro" id="IPR032675">
    <property type="entry name" value="LRR_dom_sf"/>
</dbReference>
<dbReference type="SUPFAM" id="SSF52047">
    <property type="entry name" value="RNI-like"/>
    <property type="match status" value="1"/>
</dbReference>